<protein>
    <submittedName>
        <fullName evidence="2">Uncharacterized protein</fullName>
    </submittedName>
</protein>
<reference evidence="2 3" key="1">
    <citation type="journal article" date="2019" name="Emerg. Microbes Infect.">
        <title>Comprehensive subspecies identification of 175 nontuberculous mycobacteria species based on 7547 genomic profiles.</title>
        <authorList>
            <person name="Matsumoto Y."/>
            <person name="Kinjo T."/>
            <person name="Motooka D."/>
            <person name="Nabeya D."/>
            <person name="Jung N."/>
            <person name="Uechi K."/>
            <person name="Horii T."/>
            <person name="Iida T."/>
            <person name="Fujita J."/>
            <person name="Nakamura S."/>
        </authorList>
    </citation>
    <scope>NUCLEOTIDE SEQUENCE [LARGE SCALE GENOMIC DNA]</scope>
    <source>
        <strain evidence="2 3">JCM 30996</strain>
    </source>
</reference>
<name>A0A7I9ZPC9_9MYCO</name>
<evidence type="ECO:0000313" key="2">
    <source>
        <dbReference type="EMBL" id="GFH02845.1"/>
    </source>
</evidence>
<keyword evidence="3" id="KW-1185">Reference proteome</keyword>
<evidence type="ECO:0000313" key="3">
    <source>
        <dbReference type="Proteomes" id="UP000465304"/>
    </source>
</evidence>
<sequence length="114" mass="13434">MAKVRDLDGAGWTVRRWWWRTLPWETGFATLDMVLLLIALPLMVMWPFWLMAKWLGVPWTIVVECDGVEVDRERVRGWRGSRQRISELVEWARAQGEADDGGRWDVQHTAVELR</sequence>
<dbReference type="AlphaFoldDB" id="A0A7I9ZPC9"/>
<gene>
    <name evidence="2" type="ORF">MHIP_33280</name>
</gene>
<dbReference type="Proteomes" id="UP000465304">
    <property type="component" value="Unassembled WGS sequence"/>
</dbReference>
<feature type="transmembrane region" description="Helical" evidence="1">
    <location>
        <begin position="27"/>
        <end position="49"/>
    </location>
</feature>
<keyword evidence="1" id="KW-1133">Transmembrane helix</keyword>
<organism evidence="2 3">
    <name type="scientific">Mycolicibacterium hippocampi</name>
    <dbReference type="NCBI Taxonomy" id="659824"/>
    <lineage>
        <taxon>Bacteria</taxon>
        <taxon>Bacillati</taxon>
        <taxon>Actinomycetota</taxon>
        <taxon>Actinomycetes</taxon>
        <taxon>Mycobacteriales</taxon>
        <taxon>Mycobacteriaceae</taxon>
        <taxon>Mycolicibacterium</taxon>
    </lineage>
</organism>
<proteinExistence type="predicted"/>
<comment type="caution">
    <text evidence="2">The sequence shown here is derived from an EMBL/GenBank/DDBJ whole genome shotgun (WGS) entry which is preliminary data.</text>
</comment>
<dbReference type="RefSeq" id="WP_237166539.1">
    <property type="nucleotide sequence ID" value="NZ_BLLB01000002.1"/>
</dbReference>
<keyword evidence="1" id="KW-0812">Transmembrane</keyword>
<evidence type="ECO:0000256" key="1">
    <source>
        <dbReference type="SAM" id="Phobius"/>
    </source>
</evidence>
<dbReference type="EMBL" id="BLLB01000002">
    <property type="protein sequence ID" value="GFH02845.1"/>
    <property type="molecule type" value="Genomic_DNA"/>
</dbReference>
<accession>A0A7I9ZPC9</accession>
<keyword evidence="1" id="KW-0472">Membrane</keyword>